<dbReference type="GO" id="GO:0016740">
    <property type="term" value="F:transferase activity"/>
    <property type="evidence" value="ECO:0007669"/>
    <property type="project" value="UniProtKB-KW"/>
</dbReference>
<dbReference type="PANTHER" id="PTHR43685:SF2">
    <property type="entry name" value="GLYCOSYLTRANSFERASE 2-LIKE DOMAIN-CONTAINING PROTEIN"/>
    <property type="match status" value="1"/>
</dbReference>
<feature type="domain" description="Glycosyltransferase 2-like" evidence="1">
    <location>
        <begin position="9"/>
        <end position="180"/>
    </location>
</feature>
<reference evidence="2 3" key="1">
    <citation type="submission" date="2016-11" db="EMBL/GenBank/DDBJ databases">
        <authorList>
            <person name="Varghese N."/>
            <person name="Submissions S."/>
        </authorList>
    </citation>
    <scope>NUCLEOTIDE SEQUENCE [LARGE SCALE GENOMIC DNA]</scope>
    <source>
        <strain evidence="2 3">DSM 28249</strain>
    </source>
</reference>
<keyword evidence="3" id="KW-1185">Reference proteome</keyword>
<dbReference type="AlphaFoldDB" id="A0A1M7A044"/>
<evidence type="ECO:0000313" key="2">
    <source>
        <dbReference type="EMBL" id="SHL36087.1"/>
    </source>
</evidence>
<dbReference type="InterPro" id="IPR029044">
    <property type="entry name" value="Nucleotide-diphossugar_trans"/>
</dbReference>
<accession>A0A1M7A044</accession>
<keyword evidence="2" id="KW-0808">Transferase</keyword>
<evidence type="ECO:0000313" key="3">
    <source>
        <dbReference type="Proteomes" id="UP000322545"/>
    </source>
</evidence>
<dbReference type="Gene3D" id="3.90.550.10">
    <property type="entry name" value="Spore Coat Polysaccharide Biosynthesis Protein SpsA, Chain A"/>
    <property type="match status" value="1"/>
</dbReference>
<dbReference type="PANTHER" id="PTHR43685">
    <property type="entry name" value="GLYCOSYLTRANSFERASE"/>
    <property type="match status" value="1"/>
</dbReference>
<proteinExistence type="predicted"/>
<dbReference type="InterPro" id="IPR050834">
    <property type="entry name" value="Glycosyltransf_2"/>
</dbReference>
<sequence>MPVMPNLVSVLCVSYNQAAYSAAALRSIFDQSCRDLELVIVDDGSTDGNPNVIRETLKDSPFPARFIEQANTANVPGNFNTALRASTGRFVTFLSLDDLLLPDCIDRKLAVMQADDSITFVADRTNREIDPQGATITEQAPMPINDDAIQTADDLLDVEYANAHSFYIQGQLFRRDAIDAIGGFDDTLTGDDIILRTRLFRHLAAHPEKTFALLPGPGFAYRKHGDNLHRNSFRQVKTLVEWHGAFFADRPAPEVLLKLLDSYFEELLASGNQSALDAACAYHPLVAQRLHDYRTSWKGRRRAIKRGMRKLLSKP</sequence>
<gene>
    <name evidence="2" type="ORF">SAMN05443432_101247</name>
</gene>
<dbReference type="CDD" id="cd00761">
    <property type="entry name" value="Glyco_tranf_GTA_type"/>
    <property type="match status" value="1"/>
</dbReference>
<dbReference type="Proteomes" id="UP000322545">
    <property type="component" value="Unassembled WGS sequence"/>
</dbReference>
<dbReference type="Pfam" id="PF00535">
    <property type="entry name" value="Glycos_transf_2"/>
    <property type="match status" value="1"/>
</dbReference>
<evidence type="ECO:0000259" key="1">
    <source>
        <dbReference type="Pfam" id="PF00535"/>
    </source>
</evidence>
<organism evidence="2 3">
    <name type="scientific">Roseovarius litoreus</name>
    <dbReference type="NCBI Taxonomy" id="1155722"/>
    <lineage>
        <taxon>Bacteria</taxon>
        <taxon>Pseudomonadati</taxon>
        <taxon>Pseudomonadota</taxon>
        <taxon>Alphaproteobacteria</taxon>
        <taxon>Rhodobacterales</taxon>
        <taxon>Roseobacteraceae</taxon>
        <taxon>Roseovarius</taxon>
    </lineage>
</organism>
<name>A0A1M7A044_9RHOB</name>
<dbReference type="RefSeq" id="WP_149777843.1">
    <property type="nucleotide sequence ID" value="NZ_FRCB01000001.1"/>
</dbReference>
<dbReference type="SUPFAM" id="SSF53448">
    <property type="entry name" value="Nucleotide-diphospho-sugar transferases"/>
    <property type="match status" value="1"/>
</dbReference>
<protein>
    <submittedName>
        <fullName evidence="2">Alpha-1,3-rhamnosyltransferase</fullName>
    </submittedName>
</protein>
<dbReference type="EMBL" id="FRCB01000001">
    <property type="protein sequence ID" value="SHL36087.1"/>
    <property type="molecule type" value="Genomic_DNA"/>
</dbReference>
<dbReference type="InterPro" id="IPR001173">
    <property type="entry name" value="Glyco_trans_2-like"/>
</dbReference>